<organism evidence="1">
    <name type="scientific">Anguilla anguilla</name>
    <name type="common">European freshwater eel</name>
    <name type="synonym">Muraena anguilla</name>
    <dbReference type="NCBI Taxonomy" id="7936"/>
    <lineage>
        <taxon>Eukaryota</taxon>
        <taxon>Metazoa</taxon>
        <taxon>Chordata</taxon>
        <taxon>Craniata</taxon>
        <taxon>Vertebrata</taxon>
        <taxon>Euteleostomi</taxon>
        <taxon>Actinopterygii</taxon>
        <taxon>Neopterygii</taxon>
        <taxon>Teleostei</taxon>
        <taxon>Anguilliformes</taxon>
        <taxon>Anguillidae</taxon>
        <taxon>Anguilla</taxon>
    </lineage>
</organism>
<dbReference type="EMBL" id="GBXM01088458">
    <property type="protein sequence ID" value="JAH20119.1"/>
    <property type="molecule type" value="Transcribed_RNA"/>
</dbReference>
<name>A0A0E9QTF2_ANGAN</name>
<accession>A0A0E9QTF2</accession>
<dbReference type="AlphaFoldDB" id="A0A0E9QTF2"/>
<sequence length="56" mass="6361">MVTEHRHLCEMQKNGSSVINATQQLSTCSPLFLRERVHQSFIEFHNKCSSLACGIL</sequence>
<proteinExistence type="predicted"/>
<reference evidence="1" key="1">
    <citation type="submission" date="2014-11" db="EMBL/GenBank/DDBJ databases">
        <authorList>
            <person name="Amaro Gonzalez C."/>
        </authorList>
    </citation>
    <scope>NUCLEOTIDE SEQUENCE</scope>
</reference>
<reference evidence="1" key="2">
    <citation type="journal article" date="2015" name="Fish Shellfish Immunol.">
        <title>Early steps in the European eel (Anguilla anguilla)-Vibrio vulnificus interaction in the gills: Role of the RtxA13 toxin.</title>
        <authorList>
            <person name="Callol A."/>
            <person name="Pajuelo D."/>
            <person name="Ebbesson L."/>
            <person name="Teles M."/>
            <person name="MacKenzie S."/>
            <person name="Amaro C."/>
        </authorList>
    </citation>
    <scope>NUCLEOTIDE SEQUENCE</scope>
</reference>
<protein>
    <submittedName>
        <fullName evidence="1">Uncharacterized protein</fullName>
    </submittedName>
</protein>
<evidence type="ECO:0000313" key="1">
    <source>
        <dbReference type="EMBL" id="JAH20119.1"/>
    </source>
</evidence>